<dbReference type="Proteomes" id="UP001276659">
    <property type="component" value="Unassembled WGS sequence"/>
</dbReference>
<dbReference type="InterPro" id="IPR054471">
    <property type="entry name" value="GPIID_WHD"/>
</dbReference>
<evidence type="ECO:0000256" key="1">
    <source>
        <dbReference type="ARBA" id="ARBA00022737"/>
    </source>
</evidence>
<feature type="domain" description="GPI inositol-deacylase winged helix" evidence="4">
    <location>
        <begin position="298"/>
        <end position="375"/>
    </location>
</feature>
<evidence type="ECO:0000313" key="6">
    <source>
        <dbReference type="EMBL" id="KAK3175846.1"/>
    </source>
</evidence>
<comment type="caution">
    <text evidence="6">The sequence shown here is derived from an EMBL/GenBank/DDBJ whole genome shotgun (WGS) entry which is preliminary data.</text>
</comment>
<keyword evidence="2" id="KW-0040">ANK repeat</keyword>
<dbReference type="SUPFAM" id="SSF48403">
    <property type="entry name" value="Ankyrin repeat"/>
    <property type="match status" value="1"/>
</dbReference>
<dbReference type="EMBL" id="JASNWA010000004">
    <property type="protein sequence ID" value="KAK3175846.1"/>
    <property type="molecule type" value="Genomic_DNA"/>
</dbReference>
<proteinExistence type="predicted"/>
<dbReference type="PROSITE" id="PS50088">
    <property type="entry name" value="ANK_REPEAT"/>
    <property type="match status" value="1"/>
</dbReference>
<name>A0AAD9ZC87_9LECA</name>
<dbReference type="Pfam" id="PF24883">
    <property type="entry name" value="NPHP3_N"/>
    <property type="match status" value="1"/>
</dbReference>
<dbReference type="Pfam" id="PF22939">
    <property type="entry name" value="WHD_GPIID"/>
    <property type="match status" value="1"/>
</dbReference>
<dbReference type="Pfam" id="PF12796">
    <property type="entry name" value="Ank_2"/>
    <property type="match status" value="1"/>
</dbReference>
<protein>
    <submittedName>
        <fullName evidence="6">Uncharacterized protein</fullName>
    </submittedName>
</protein>
<keyword evidence="3" id="KW-0175">Coiled coil</keyword>
<evidence type="ECO:0000313" key="7">
    <source>
        <dbReference type="Proteomes" id="UP001276659"/>
    </source>
</evidence>
<feature type="domain" description="Nephrocystin 3-like N-terminal" evidence="5">
    <location>
        <begin position="153"/>
        <end position="202"/>
    </location>
</feature>
<dbReference type="InterPro" id="IPR056884">
    <property type="entry name" value="NPHP3-like_N"/>
</dbReference>
<evidence type="ECO:0000256" key="2">
    <source>
        <dbReference type="PROSITE-ProRule" id="PRU00023"/>
    </source>
</evidence>
<reference evidence="6" key="1">
    <citation type="submission" date="2022-11" db="EMBL/GenBank/DDBJ databases">
        <title>Chromosomal genome sequence assembly and mating type (MAT) locus characterization of the leprose asexual lichenized fungus Lepraria neglecta (Nyl.) Erichsen.</title>
        <authorList>
            <person name="Allen J.L."/>
            <person name="Pfeffer B."/>
        </authorList>
    </citation>
    <scope>NUCLEOTIDE SEQUENCE</scope>
    <source>
        <strain evidence="6">Allen 5258</strain>
    </source>
</reference>
<accession>A0AAD9ZC87</accession>
<dbReference type="Gene3D" id="1.25.40.20">
    <property type="entry name" value="Ankyrin repeat-containing domain"/>
    <property type="match status" value="1"/>
</dbReference>
<dbReference type="InterPro" id="IPR036770">
    <property type="entry name" value="Ankyrin_rpt-contain_sf"/>
</dbReference>
<evidence type="ECO:0000259" key="4">
    <source>
        <dbReference type="Pfam" id="PF22939"/>
    </source>
</evidence>
<feature type="repeat" description="ANK" evidence="2">
    <location>
        <begin position="419"/>
        <end position="451"/>
    </location>
</feature>
<dbReference type="PANTHER" id="PTHR10039">
    <property type="entry name" value="AMELOGENIN"/>
    <property type="match status" value="1"/>
</dbReference>
<feature type="coiled-coil region" evidence="3">
    <location>
        <begin position="39"/>
        <end position="106"/>
    </location>
</feature>
<keyword evidence="7" id="KW-1185">Reference proteome</keyword>
<organism evidence="6 7">
    <name type="scientific">Lepraria neglecta</name>
    <dbReference type="NCBI Taxonomy" id="209136"/>
    <lineage>
        <taxon>Eukaryota</taxon>
        <taxon>Fungi</taxon>
        <taxon>Dikarya</taxon>
        <taxon>Ascomycota</taxon>
        <taxon>Pezizomycotina</taxon>
        <taxon>Lecanoromycetes</taxon>
        <taxon>OSLEUM clade</taxon>
        <taxon>Lecanoromycetidae</taxon>
        <taxon>Lecanorales</taxon>
        <taxon>Lecanorineae</taxon>
        <taxon>Stereocaulaceae</taxon>
        <taxon>Lepraria</taxon>
    </lineage>
</organism>
<gene>
    <name evidence="6" type="ORF">OEA41_007168</name>
</gene>
<evidence type="ECO:0000259" key="5">
    <source>
        <dbReference type="Pfam" id="PF24883"/>
    </source>
</evidence>
<dbReference type="InterPro" id="IPR002110">
    <property type="entry name" value="Ankyrin_rpt"/>
</dbReference>
<dbReference type="SMART" id="SM00248">
    <property type="entry name" value="ANK"/>
    <property type="match status" value="2"/>
</dbReference>
<dbReference type="AlphaFoldDB" id="A0AAD9ZC87"/>
<sequence>MRKGGEGDRKFLCKITPVGLRTLSKLIWKLFKQQFKDLQERLDETMDLIKDEVDLAEREESNLEQQKAREERQLQSLRRDVETAHIREVKGKILRAREERETQQARWTETVKSQQLLESFITEQDLAKVDAWLSPADYRSNHTAALNLRHEKTGIWFIYGDEFQDWLRTNNSFLWLYAKPGTSKKVLLAGVIDYLERRNDVADDIFSFVKSEVTARIKDGKLNLRGESLKKTICDALVDGVDGMFQWVKCQIDNFCTLRSDKAIRFALTKLPKRLEEVYLRILQRVERDYENDIHRVQKLLRKLVKGSRSVSLEELAECTSIDLENRGSCYDDLNIITRPRDILEMCSSLITISDDGSHVFFAHYTVKEFLTSEKTFAIKKTFYVGGDDGKVELAKTRLTYLNFEDFSMGADVNGTGGRYYTALQAAAADENKKIVRMLLRHRADVNLSGGKYCTGLQAACAFGRPSTVRLLLKYSVDVDIEGGFYGRNLQAAVLKGRTAVVNVLLYEADLRWVYVDRRINHAKVKALDRADELLSDPLEPPAPFEISEDSSEEEELSLEEDLTPTTNGITIAHSIVTHAIAWPAISALASKFRKIRHATVAVDEMKTKVQV</sequence>
<keyword evidence="1" id="KW-0677">Repeat</keyword>
<evidence type="ECO:0000256" key="3">
    <source>
        <dbReference type="SAM" id="Coils"/>
    </source>
</evidence>